<keyword evidence="2" id="KW-0732">Signal</keyword>
<evidence type="ECO:0000313" key="4">
    <source>
        <dbReference type="RefSeq" id="XP_023162857.2"/>
    </source>
</evidence>
<gene>
    <name evidence="4" type="primary">LOC111593997</name>
</gene>
<evidence type="ECO:0000313" key="3">
    <source>
        <dbReference type="Proteomes" id="UP000504633"/>
    </source>
</evidence>
<dbReference type="Proteomes" id="UP000504633">
    <property type="component" value="Unplaced"/>
</dbReference>
<proteinExistence type="predicted"/>
<dbReference type="KEGG" id="dhe:111593997"/>
<dbReference type="RefSeq" id="XP_023162857.2">
    <property type="nucleotide sequence ID" value="XM_023307089.2"/>
</dbReference>
<feature type="signal peptide" evidence="2">
    <location>
        <begin position="1"/>
        <end position="25"/>
    </location>
</feature>
<dbReference type="OrthoDB" id="7822974at2759"/>
<protein>
    <submittedName>
        <fullName evidence="4">Uncharacterized protein LOC111593997</fullName>
    </submittedName>
</protein>
<accession>A0A6J1LHP9</accession>
<dbReference type="GeneID" id="111593997"/>
<sequence length="169" mass="18876">MGLAPKLSRLLLICAMFMLLPSVRAQIADKAQGNAAAKQSTDFTRAQSQLRVVKSGHGKRLDAVGNEDDDYDDDEDEDGHKYRSDCDVSDYTDSDGNADNIHKIDIKTINVDDEEAKPTKSDRGLKQAIRQLMKFDDNVVAERQPNRIETGPGLDFRREFASDEANPYI</sequence>
<dbReference type="OMA" id="MMKLTEN"/>
<dbReference type="AlphaFoldDB" id="A0A6J1LHP9"/>
<evidence type="ECO:0000256" key="1">
    <source>
        <dbReference type="SAM" id="MobiDB-lite"/>
    </source>
</evidence>
<organism evidence="3 4">
    <name type="scientific">Drosophila hydei</name>
    <name type="common">Fruit fly</name>
    <dbReference type="NCBI Taxonomy" id="7224"/>
    <lineage>
        <taxon>Eukaryota</taxon>
        <taxon>Metazoa</taxon>
        <taxon>Ecdysozoa</taxon>
        <taxon>Arthropoda</taxon>
        <taxon>Hexapoda</taxon>
        <taxon>Insecta</taxon>
        <taxon>Pterygota</taxon>
        <taxon>Neoptera</taxon>
        <taxon>Endopterygota</taxon>
        <taxon>Diptera</taxon>
        <taxon>Brachycera</taxon>
        <taxon>Muscomorpha</taxon>
        <taxon>Ephydroidea</taxon>
        <taxon>Drosophilidae</taxon>
        <taxon>Drosophila</taxon>
    </lineage>
</organism>
<feature type="region of interest" description="Disordered" evidence="1">
    <location>
        <begin position="54"/>
        <end position="99"/>
    </location>
</feature>
<name>A0A6J1LHP9_DROHY</name>
<feature type="compositionally biased region" description="Acidic residues" evidence="1">
    <location>
        <begin position="65"/>
        <end position="77"/>
    </location>
</feature>
<keyword evidence="3" id="KW-1185">Reference proteome</keyword>
<evidence type="ECO:0000256" key="2">
    <source>
        <dbReference type="SAM" id="SignalP"/>
    </source>
</evidence>
<feature type="chain" id="PRO_5027005582" evidence="2">
    <location>
        <begin position="26"/>
        <end position="169"/>
    </location>
</feature>
<reference evidence="4" key="1">
    <citation type="submission" date="2025-08" db="UniProtKB">
        <authorList>
            <consortium name="RefSeq"/>
        </authorList>
    </citation>
    <scope>IDENTIFICATION</scope>
    <source>
        <strain evidence="4">15085-1641.00</strain>
        <tissue evidence="4">Whole body</tissue>
    </source>
</reference>